<dbReference type="PANTHER" id="PTHR23026:SF90">
    <property type="entry name" value="IODOTYROSINE DEIODINASE 1"/>
    <property type="match status" value="1"/>
</dbReference>
<evidence type="ECO:0000256" key="2">
    <source>
        <dbReference type="ARBA" id="ARBA00022643"/>
    </source>
</evidence>
<evidence type="ECO:0000256" key="1">
    <source>
        <dbReference type="ARBA" id="ARBA00022630"/>
    </source>
</evidence>
<dbReference type="GO" id="GO:0016491">
    <property type="term" value="F:oxidoreductase activity"/>
    <property type="evidence" value="ECO:0007669"/>
    <property type="project" value="UniProtKB-KW"/>
</dbReference>
<keyword evidence="2" id="KW-0288">FMN</keyword>
<evidence type="ECO:0000259" key="4">
    <source>
        <dbReference type="Pfam" id="PF14512"/>
    </source>
</evidence>
<dbReference type="Gene3D" id="3.40.109.30">
    <property type="entry name" value="putative nitroreductase (tm1586), domain 2"/>
    <property type="match status" value="1"/>
</dbReference>
<evidence type="ECO:0000256" key="3">
    <source>
        <dbReference type="ARBA" id="ARBA00023002"/>
    </source>
</evidence>
<reference evidence="5" key="1">
    <citation type="submission" date="2019-12" db="EMBL/GenBank/DDBJ databases">
        <authorList>
            <person name="zhang j."/>
            <person name="sun C.M."/>
        </authorList>
    </citation>
    <scope>NUCLEOTIDE SEQUENCE</scope>
    <source>
        <strain evidence="5">NS-1</strain>
    </source>
</reference>
<organism evidence="5 6">
    <name type="scientific">Iocasia fonsfrigidae</name>
    <dbReference type="NCBI Taxonomy" id="2682810"/>
    <lineage>
        <taxon>Bacteria</taxon>
        <taxon>Bacillati</taxon>
        <taxon>Bacillota</taxon>
        <taxon>Clostridia</taxon>
        <taxon>Halanaerobiales</taxon>
        <taxon>Halanaerobiaceae</taxon>
        <taxon>Iocasia</taxon>
    </lineage>
</organism>
<dbReference type="InterPro" id="IPR050627">
    <property type="entry name" value="Nitroreductase/BluB"/>
</dbReference>
<dbReference type="Gene3D" id="3.40.109.10">
    <property type="entry name" value="NADH Oxidase"/>
    <property type="match status" value="1"/>
</dbReference>
<proteinExistence type="predicted"/>
<feature type="domain" description="Putative nitroreductase TM1586" evidence="4">
    <location>
        <begin position="11"/>
        <end position="240"/>
    </location>
</feature>
<dbReference type="KEGG" id="ifn:GM661_15020"/>
<keyword evidence="6" id="KW-1185">Reference proteome</keyword>
<sequence length="263" mass="29781">MDFPVQRWRDAVKIRHSIRTYNQQPLVGNIKERLLKFIAQANTEVNGVRAEFIDDGGSKVIQSIIASYGFIQGVRSYIAFIVDKNDRHCYEKIGYLGEMCILEATSLGLASCWISGTFKPKLVEDQLSIGFSEKVVAITPVGYSSNKQSIIEKLMKKIAGSHQRKPLEELCPDYNQHWPIWIKDAVCLARLAPSAVNRQPWRFIVSEDAKEIKITLDKLSDIESKRLDCGIAMLHIEIAALINNIQGGWNYLNKPDIAVYVKK</sequence>
<evidence type="ECO:0000313" key="6">
    <source>
        <dbReference type="Proteomes" id="UP000665020"/>
    </source>
</evidence>
<keyword evidence="1" id="KW-0285">Flavoprotein</keyword>
<dbReference type="RefSeq" id="WP_230867570.1">
    <property type="nucleotide sequence ID" value="NZ_CP046640.1"/>
</dbReference>
<protein>
    <submittedName>
        <fullName evidence="5">Nitroreductase</fullName>
    </submittedName>
</protein>
<accession>A0A8A7KBF1</accession>
<dbReference type="InterPro" id="IPR029478">
    <property type="entry name" value="TM1586_NiRdase"/>
</dbReference>
<dbReference type="PANTHER" id="PTHR23026">
    <property type="entry name" value="NADPH NITROREDUCTASE"/>
    <property type="match status" value="1"/>
</dbReference>
<dbReference type="AlphaFoldDB" id="A0A8A7KBF1"/>
<dbReference type="InterPro" id="IPR000415">
    <property type="entry name" value="Nitroreductase-like"/>
</dbReference>
<dbReference type="SUPFAM" id="SSF55469">
    <property type="entry name" value="FMN-dependent nitroreductase-like"/>
    <property type="match status" value="2"/>
</dbReference>
<evidence type="ECO:0000313" key="5">
    <source>
        <dbReference type="EMBL" id="QTL99173.1"/>
    </source>
</evidence>
<dbReference type="Proteomes" id="UP000665020">
    <property type="component" value="Chromosome"/>
</dbReference>
<dbReference type="EMBL" id="CP046640">
    <property type="protein sequence ID" value="QTL99173.1"/>
    <property type="molecule type" value="Genomic_DNA"/>
</dbReference>
<gene>
    <name evidence="5" type="ORF">GM661_15020</name>
</gene>
<dbReference type="Pfam" id="PF14512">
    <property type="entry name" value="TM1586_NiRdase"/>
    <property type="match status" value="1"/>
</dbReference>
<name>A0A8A7KBF1_9FIRM</name>
<keyword evidence="3" id="KW-0560">Oxidoreductase</keyword>